<evidence type="ECO:0000256" key="9">
    <source>
        <dbReference type="RuleBase" id="RU003357"/>
    </source>
</evidence>
<keyword evidence="3 8" id="KW-1134">Transmembrane beta strand</keyword>
<evidence type="ECO:0000256" key="8">
    <source>
        <dbReference type="PROSITE-ProRule" id="PRU01360"/>
    </source>
</evidence>
<keyword evidence="2 8" id="KW-0813">Transport</keyword>
<evidence type="ECO:0000259" key="11">
    <source>
        <dbReference type="Pfam" id="PF00593"/>
    </source>
</evidence>
<dbReference type="InterPro" id="IPR012910">
    <property type="entry name" value="Plug_dom"/>
</dbReference>
<keyword evidence="6 8" id="KW-0472">Membrane</keyword>
<dbReference type="GO" id="GO:0009279">
    <property type="term" value="C:cell outer membrane"/>
    <property type="evidence" value="ECO:0007669"/>
    <property type="project" value="UniProtKB-SubCell"/>
</dbReference>
<accession>A0A5C6TV11</accession>
<dbReference type="CDD" id="cd01347">
    <property type="entry name" value="ligand_gated_channel"/>
    <property type="match status" value="1"/>
</dbReference>
<proteinExistence type="inferred from homology"/>
<sequence length="797" mass="84767">MKTLLLAGTALAATIAVPAVAQDTASSTAGQPDEQAIVVTGSRAAPRSALDTVSPVDVLSNQALSQQGTTEIAQALANIAPSIDFPRSAVVDGTDSIRPATLRGLSPDQTLVLVNGVRAHASALVNVNGSVGRGSSAVDLNTVPSVAIGQIEVLRDGASAQYGSDAIAGVINLRLREARSGGGASVSYGEYLSHVQTARDDRHVSDGDTTTLNGWVGLPLGAEGFLTISGEFLDRNPTNRSDIDPRVQPPRVRARFGDPEVDQYTGFVNAGIPLAADGWQLYGWTGYQYRDSTSAAFNRPSNNVNNVPAIYPDGFLPKIDVRSHDLNSAVGLRGDVSDWNVDLNISYGRNRLDFRTQDSLNATYGAQSQTDFYDGALIYDQWVTGLDVTREVPVGSGSLNVAWGAEYRREGYRIIAGEPASYNRGPLGGNTALAGGAQGFIGFQPANELEVHRSNVSGYLDLEYKPVEQFTVGVAGRAEHYSDFGWTANGKLSARYDFSQQFALRGAVSTGFRAPSLQQSYFTSTASVIQDGNVLETGTYPATSAIASALGALPLEPEKSTNLSFGGVFRSGHFSLTVDAYQITIRDQIGLSENIAATFSPQVAALLAPFGVQAARFYINGIKTRTRGLDIVANYRIPTASAGRFDLSLAANLNDVDVLRVPTNTAAGLDPAPLLFARSRILTYEEGTPETKIVGSVDWNLGRAGATLRGTYYDSVLQPGSTEASDLRTGQKFVVDLEARYQVLNGVRLAVGANNLFDVYPDAVPAALNSTGVTAFPFYSPFGFNGRFVYGRLSLEF</sequence>
<dbReference type="Proteomes" id="UP000321249">
    <property type="component" value="Unassembled WGS sequence"/>
</dbReference>
<keyword evidence="4 8" id="KW-0812">Transmembrane</keyword>
<organism evidence="13 14">
    <name type="scientific">Allosphingosinicella ginsenosidimutans</name>
    <dbReference type="NCBI Taxonomy" id="1176539"/>
    <lineage>
        <taxon>Bacteria</taxon>
        <taxon>Pseudomonadati</taxon>
        <taxon>Pseudomonadota</taxon>
        <taxon>Alphaproteobacteria</taxon>
        <taxon>Sphingomonadales</taxon>
        <taxon>Sphingomonadaceae</taxon>
        <taxon>Allosphingosinicella</taxon>
    </lineage>
</organism>
<dbReference type="AlphaFoldDB" id="A0A5C6TV11"/>
<keyword evidence="7 8" id="KW-0998">Cell outer membrane</keyword>
<gene>
    <name evidence="13" type="ORF">FRZ32_11910</name>
</gene>
<keyword evidence="10" id="KW-0732">Signal</keyword>
<dbReference type="PANTHER" id="PTHR47234">
    <property type="match status" value="1"/>
</dbReference>
<keyword evidence="14" id="KW-1185">Reference proteome</keyword>
<name>A0A5C6TV11_9SPHN</name>
<comment type="caution">
    <text evidence="13">The sequence shown here is derived from an EMBL/GenBank/DDBJ whole genome shotgun (WGS) entry which is preliminary data.</text>
</comment>
<dbReference type="Pfam" id="PF07715">
    <property type="entry name" value="Plug"/>
    <property type="match status" value="1"/>
</dbReference>
<evidence type="ECO:0000256" key="10">
    <source>
        <dbReference type="SAM" id="SignalP"/>
    </source>
</evidence>
<dbReference type="Gene3D" id="2.40.170.20">
    <property type="entry name" value="TonB-dependent receptor, beta-barrel domain"/>
    <property type="match status" value="1"/>
</dbReference>
<evidence type="ECO:0000313" key="14">
    <source>
        <dbReference type="Proteomes" id="UP000321249"/>
    </source>
</evidence>
<feature type="domain" description="TonB-dependent receptor-like beta-barrel" evidence="11">
    <location>
        <begin position="282"/>
        <end position="756"/>
    </location>
</feature>
<dbReference type="Gene3D" id="2.170.130.10">
    <property type="entry name" value="TonB-dependent receptor, plug domain"/>
    <property type="match status" value="1"/>
</dbReference>
<comment type="subcellular location">
    <subcellularLocation>
        <location evidence="1 8">Cell outer membrane</location>
        <topology evidence="1 8">Multi-pass membrane protein</topology>
    </subcellularLocation>
</comment>
<keyword evidence="13" id="KW-0675">Receptor</keyword>
<dbReference type="RefSeq" id="WP_147043699.1">
    <property type="nucleotide sequence ID" value="NZ_BAABIR010000001.1"/>
</dbReference>
<dbReference type="InterPro" id="IPR000531">
    <property type="entry name" value="Beta-barrel_TonB"/>
</dbReference>
<evidence type="ECO:0000256" key="3">
    <source>
        <dbReference type="ARBA" id="ARBA00022452"/>
    </source>
</evidence>
<dbReference type="Pfam" id="PF00593">
    <property type="entry name" value="TonB_dep_Rec_b-barrel"/>
    <property type="match status" value="1"/>
</dbReference>
<keyword evidence="5 9" id="KW-0798">TonB box</keyword>
<dbReference type="InterPro" id="IPR037066">
    <property type="entry name" value="Plug_dom_sf"/>
</dbReference>
<dbReference type="OrthoDB" id="7051241at2"/>
<reference evidence="13 14" key="1">
    <citation type="journal article" date="2015" name="J. Microbiol.">
        <title>Sphingosinicella ginsenosidimutans sp. nov., with ginsenoside converting activity.</title>
        <authorList>
            <person name="Kim J.K."/>
            <person name="Kang M.S."/>
            <person name="Park S.C."/>
            <person name="Kim K.M."/>
            <person name="Choi K."/>
            <person name="Yoon M.H."/>
            <person name="Im W.T."/>
        </authorList>
    </citation>
    <scope>NUCLEOTIDE SEQUENCE [LARGE SCALE GENOMIC DNA]</scope>
    <source>
        <strain evidence="13 14">BS-11</strain>
    </source>
</reference>
<evidence type="ECO:0000256" key="5">
    <source>
        <dbReference type="ARBA" id="ARBA00023077"/>
    </source>
</evidence>
<feature type="signal peptide" evidence="10">
    <location>
        <begin position="1"/>
        <end position="21"/>
    </location>
</feature>
<dbReference type="SUPFAM" id="SSF56935">
    <property type="entry name" value="Porins"/>
    <property type="match status" value="1"/>
</dbReference>
<evidence type="ECO:0000256" key="4">
    <source>
        <dbReference type="ARBA" id="ARBA00022692"/>
    </source>
</evidence>
<dbReference type="PANTHER" id="PTHR47234:SF3">
    <property type="entry name" value="SECRETIN_TONB SHORT N-TERMINAL DOMAIN-CONTAINING PROTEIN"/>
    <property type="match status" value="1"/>
</dbReference>
<evidence type="ECO:0000256" key="6">
    <source>
        <dbReference type="ARBA" id="ARBA00023136"/>
    </source>
</evidence>
<dbReference type="EMBL" id="VOQQ01000001">
    <property type="protein sequence ID" value="TXC64293.1"/>
    <property type="molecule type" value="Genomic_DNA"/>
</dbReference>
<dbReference type="InterPro" id="IPR036942">
    <property type="entry name" value="Beta-barrel_TonB_sf"/>
</dbReference>
<dbReference type="PROSITE" id="PS52016">
    <property type="entry name" value="TONB_DEPENDENT_REC_3"/>
    <property type="match status" value="1"/>
</dbReference>
<evidence type="ECO:0000256" key="2">
    <source>
        <dbReference type="ARBA" id="ARBA00022448"/>
    </source>
</evidence>
<protein>
    <submittedName>
        <fullName evidence="13">TonB-dependent receptor</fullName>
    </submittedName>
</protein>
<comment type="similarity">
    <text evidence="8 9">Belongs to the TonB-dependent receptor family.</text>
</comment>
<dbReference type="InterPro" id="IPR039426">
    <property type="entry name" value="TonB-dep_rcpt-like"/>
</dbReference>
<feature type="domain" description="TonB-dependent receptor plug" evidence="12">
    <location>
        <begin position="50"/>
        <end position="170"/>
    </location>
</feature>
<evidence type="ECO:0000313" key="13">
    <source>
        <dbReference type="EMBL" id="TXC64293.1"/>
    </source>
</evidence>
<feature type="chain" id="PRO_5022922551" evidence="10">
    <location>
        <begin position="22"/>
        <end position="797"/>
    </location>
</feature>
<evidence type="ECO:0000259" key="12">
    <source>
        <dbReference type="Pfam" id="PF07715"/>
    </source>
</evidence>
<evidence type="ECO:0000256" key="1">
    <source>
        <dbReference type="ARBA" id="ARBA00004571"/>
    </source>
</evidence>
<evidence type="ECO:0000256" key="7">
    <source>
        <dbReference type="ARBA" id="ARBA00023237"/>
    </source>
</evidence>